<dbReference type="Gene3D" id="1.10.287.470">
    <property type="entry name" value="Helix hairpin bin"/>
    <property type="match status" value="1"/>
</dbReference>
<feature type="coiled-coil region" evidence="3">
    <location>
        <begin position="106"/>
        <end position="133"/>
    </location>
</feature>
<dbReference type="STRING" id="311180.SAMN04488050_104192"/>
<dbReference type="Proteomes" id="UP000199392">
    <property type="component" value="Unassembled WGS sequence"/>
</dbReference>
<name>A0A1I6S8I1_9RHOB</name>
<keyword evidence="6" id="KW-1185">Reference proteome</keyword>
<dbReference type="InterPro" id="IPR058637">
    <property type="entry name" value="YknX-like_C"/>
</dbReference>
<evidence type="ECO:0000256" key="1">
    <source>
        <dbReference type="ARBA" id="ARBA00004196"/>
    </source>
</evidence>
<gene>
    <name evidence="5" type="ORF">SAMN04488050_104192</name>
</gene>
<keyword evidence="2 3" id="KW-0175">Coiled coil</keyword>
<dbReference type="Gene3D" id="2.40.420.20">
    <property type="match status" value="1"/>
</dbReference>
<dbReference type="PANTHER" id="PTHR32347:SF29">
    <property type="entry name" value="UPF0194 MEMBRANE PROTEIN YBHG"/>
    <property type="match status" value="1"/>
</dbReference>
<dbReference type="OrthoDB" id="9791520at2"/>
<comment type="subcellular location">
    <subcellularLocation>
        <location evidence="1">Cell envelope</location>
    </subcellularLocation>
</comment>
<proteinExistence type="predicted"/>
<accession>A0A1I6S8I1</accession>
<protein>
    <submittedName>
        <fullName evidence="5">HlyD family secretion protein</fullName>
    </submittedName>
</protein>
<evidence type="ECO:0000256" key="2">
    <source>
        <dbReference type="ARBA" id="ARBA00023054"/>
    </source>
</evidence>
<evidence type="ECO:0000313" key="6">
    <source>
        <dbReference type="Proteomes" id="UP000199392"/>
    </source>
</evidence>
<dbReference type="GO" id="GO:0030313">
    <property type="term" value="C:cell envelope"/>
    <property type="evidence" value="ECO:0007669"/>
    <property type="project" value="UniProtKB-SubCell"/>
</dbReference>
<dbReference type="Pfam" id="PF25989">
    <property type="entry name" value="YknX_C"/>
    <property type="match status" value="1"/>
</dbReference>
<evidence type="ECO:0000313" key="5">
    <source>
        <dbReference type="EMBL" id="SFS73242.1"/>
    </source>
</evidence>
<reference evidence="6" key="1">
    <citation type="submission" date="2016-10" db="EMBL/GenBank/DDBJ databases">
        <authorList>
            <person name="Varghese N."/>
            <person name="Submissions S."/>
        </authorList>
    </citation>
    <scope>NUCLEOTIDE SEQUENCE [LARGE SCALE GENOMIC DNA]</scope>
    <source>
        <strain evidence="6">DSM 26894</strain>
    </source>
</reference>
<dbReference type="AlphaFoldDB" id="A0A1I6S8I1"/>
<sequence length="412" mass="43466">MALNRPRNRTRLVLGFGLALLLVLALAAAFWPRPELVDLGQVTRGPLVVTIDEEGKTEVRDVYVVTTPVAGRLLRVQAMDGDEVAQGDVVAHMRPAAPSVLDLRTREQARAAVAAAQAALLQARAEVNVAQADVDLAVSDHDRAKTLAARGTISTAALDQARTAALAAQARVETARAAVAMREAELANAQAQLIGFDDQGLAEALAEVGASDIPLRSPVDGRILRVVEQSETSLEAGAPVLEIGNIAQDLQVAVDLISSDAVQVVPGARVMLDDWGGPGSLEAEVERIAPLGTTEVSALGVEEQRVRVILRFTAPPEARAALGHGYRVLARIVIWEEADTLQIPQSAAFREGGGWAVFRVESGRAVQVPVTLGQGNGRQVQVVEGLDDGDIIVLYPPADLTDGGLVEQRQAG</sequence>
<organism evidence="5 6">
    <name type="scientific">Alloyangia pacifica</name>
    <dbReference type="NCBI Taxonomy" id="311180"/>
    <lineage>
        <taxon>Bacteria</taxon>
        <taxon>Pseudomonadati</taxon>
        <taxon>Pseudomonadota</taxon>
        <taxon>Alphaproteobacteria</taxon>
        <taxon>Rhodobacterales</taxon>
        <taxon>Roseobacteraceae</taxon>
        <taxon>Alloyangia</taxon>
    </lineage>
</organism>
<dbReference type="Gene3D" id="2.40.50.100">
    <property type="match status" value="1"/>
</dbReference>
<dbReference type="RefSeq" id="WP_092424061.1">
    <property type="nucleotide sequence ID" value="NZ_FNCL01000004.1"/>
</dbReference>
<dbReference type="EMBL" id="FOZW01000004">
    <property type="protein sequence ID" value="SFS73242.1"/>
    <property type="molecule type" value="Genomic_DNA"/>
</dbReference>
<feature type="domain" description="YknX-like C-terminal permuted SH3-like" evidence="4">
    <location>
        <begin position="341"/>
        <end position="407"/>
    </location>
</feature>
<dbReference type="SUPFAM" id="SSF111369">
    <property type="entry name" value="HlyD-like secretion proteins"/>
    <property type="match status" value="1"/>
</dbReference>
<dbReference type="PANTHER" id="PTHR32347">
    <property type="entry name" value="EFFLUX SYSTEM COMPONENT YKNX-RELATED"/>
    <property type="match status" value="1"/>
</dbReference>
<dbReference type="InterPro" id="IPR050465">
    <property type="entry name" value="UPF0194_transport"/>
</dbReference>
<evidence type="ECO:0000259" key="4">
    <source>
        <dbReference type="Pfam" id="PF25989"/>
    </source>
</evidence>
<evidence type="ECO:0000256" key="3">
    <source>
        <dbReference type="SAM" id="Coils"/>
    </source>
</evidence>